<dbReference type="Proteomes" id="UP000007076">
    <property type="component" value="Chromosome"/>
</dbReference>
<sequence>MLAVLRYLLRARTRATPFGLFAGVAPARIGATATLRVGNEHHATSRTDAASSTALIDRFEQHPALRTHLVLTASTLAVERDGHVVIEHLPSGTAEVGPQHVHVRLTAPVRAALQGARAPIGWGYLAAQLADAFPSAPVIVIDKLISGMVEQRLLVTSLRPAMTVTDPLAALHGHLSHLPPVDADEIRRTPRNMVDLRVDWKLTVPEVVATEAAAAARALTRLAPRAALTGWAEWHGRFLERYGPQATVPVLEAVDALGYPSGFLGATTAPTTSPLPERDGRLIRLAHSAGMQRRLEVELDDAALEELAATHPGHPVQPSTELTVRIHATSLPALQGGEFTLHVVGVARSAGATAGRFLDLLGDTDRDRMTKAYAELPAVHRGALLAQISSPPLSTRAGNVARAPQAADLVISLGEHHSQDTGLVPVTDLAVTADAEQLHLVSLSRDRPLHTLLLNAVDLGHHSHPLARFLAEAPVALAVPCTGFLWGIAPSHLPFLPALRYGRTILSPARWRLAHNDLPTAQAPWPEWDQALTRWRRDVRLPERVHLTEADQRIALDLAESSHRAVLRAHLARDGTVLLHPASEAEDLGWTGGRAHEIVIPLVADQNRAPVRTRGRPVGREHGHLPGCDNRVQLHLYGHRERQDPILTRHLSALLSELGSSRWWFVRYRDSGDHLRLRLNCKPGALGAAFESLGEWARHLRRRGLITHASVETYLPETARFGGPTAIGAAERFFATDSAAVVAQLAAVGTVDAGALTSASMVDLATGLLGDSAAAMRWLIEHTRTSATAPDRVVYRQAVDLVNNPPAVLGGRVATTWSARREALIAYRGALLATDTRPEDLLPDLLHLHHARMHGPDLDEERRHLHLARAAALSWTARARRTP</sequence>
<reference evidence="3 4" key="1">
    <citation type="journal article" date="2010" name="DNA Res.">
        <title>Genome sequence of Kitasatospora setae NBRC 14216T: an evolutionary snapshot of the family Streptomycetaceae.</title>
        <authorList>
            <person name="Ichikawa N."/>
            <person name="Oguchi A."/>
            <person name="Ikeda H."/>
            <person name="Ishikawa J."/>
            <person name="Kitani S."/>
            <person name="Watanabe Y."/>
            <person name="Nakamura S."/>
            <person name="Katano Y."/>
            <person name="Kishi E."/>
            <person name="Sasagawa M."/>
            <person name="Ankai A."/>
            <person name="Fukui S."/>
            <person name="Hashimoto Y."/>
            <person name="Kamata S."/>
            <person name="Otoguro M."/>
            <person name="Tanikawa S."/>
            <person name="Nihira T."/>
            <person name="Horinouchi S."/>
            <person name="Ohnishi Y."/>
            <person name="Hayakawa M."/>
            <person name="Kuzuyama T."/>
            <person name="Arisawa A."/>
            <person name="Nomoto F."/>
            <person name="Miura H."/>
            <person name="Takahashi Y."/>
            <person name="Fujita N."/>
        </authorList>
    </citation>
    <scope>NUCLEOTIDE SEQUENCE [LARGE SCALE GENOMIC DNA]</scope>
    <source>
        <strain evidence="4">ATCC 33774 / DSM 43861 / JCM 3304 / KCC A-0304 / NBRC 14216 / KM-6054</strain>
    </source>
</reference>
<organism evidence="3 4">
    <name type="scientific">Kitasatospora setae (strain ATCC 33774 / DSM 43861 / JCM 3304 / KCC A-0304 / NBRC 14216 / KM-6054)</name>
    <name type="common">Streptomyces setae</name>
    <dbReference type="NCBI Taxonomy" id="452652"/>
    <lineage>
        <taxon>Bacteria</taxon>
        <taxon>Bacillati</taxon>
        <taxon>Actinomycetota</taxon>
        <taxon>Actinomycetes</taxon>
        <taxon>Kitasatosporales</taxon>
        <taxon>Streptomycetaceae</taxon>
        <taxon>Kitasatospora</taxon>
    </lineage>
</organism>
<protein>
    <submittedName>
        <fullName evidence="3">Putative lanthionine biosynthesis protein</fullName>
    </submittedName>
</protein>
<dbReference type="PATRIC" id="fig|452652.3.peg.5888"/>
<accession>E4N0G8</accession>
<dbReference type="KEGG" id="ksk:KSE_58820"/>
<feature type="domain" description="Thiopeptide-type bacteriocin biosynthesis" evidence="2">
    <location>
        <begin position="633"/>
        <end position="871"/>
    </location>
</feature>
<dbReference type="HOGENOM" id="CLU_010573_0_0_11"/>
<proteinExistence type="predicted"/>
<evidence type="ECO:0000259" key="2">
    <source>
        <dbReference type="Pfam" id="PF14028"/>
    </source>
</evidence>
<dbReference type="STRING" id="452652.KSE_58820"/>
<dbReference type="Pfam" id="PF14028">
    <property type="entry name" value="Lant_dehydr_C"/>
    <property type="match status" value="1"/>
</dbReference>
<dbReference type="AlphaFoldDB" id="E4N0G8"/>
<dbReference type="NCBIfam" id="TIGR03891">
    <property type="entry name" value="thiopep_ocin"/>
    <property type="match status" value="1"/>
</dbReference>
<evidence type="ECO:0000259" key="1">
    <source>
        <dbReference type="Pfam" id="PF04738"/>
    </source>
</evidence>
<dbReference type="Pfam" id="PF04738">
    <property type="entry name" value="Lant_dehydr_N"/>
    <property type="match status" value="2"/>
</dbReference>
<evidence type="ECO:0000313" key="3">
    <source>
        <dbReference type="EMBL" id="BAJ31652.1"/>
    </source>
</evidence>
<name>E4N0G8_KITSK</name>
<dbReference type="InterPro" id="IPR006827">
    <property type="entry name" value="Lant_deHydtase_N"/>
</dbReference>
<feature type="domain" description="Lantibiotic dehydratase N-terminal" evidence="1">
    <location>
        <begin position="191"/>
        <end position="567"/>
    </location>
</feature>
<keyword evidence="4" id="KW-1185">Reference proteome</keyword>
<gene>
    <name evidence="3" type="ordered locus">KSE_58820</name>
</gene>
<dbReference type="InterPro" id="IPR023809">
    <property type="entry name" value="Thiopep_bacteriocin_synth_dom"/>
</dbReference>
<dbReference type="EMBL" id="AP010968">
    <property type="protein sequence ID" value="BAJ31652.1"/>
    <property type="molecule type" value="Genomic_DNA"/>
</dbReference>
<evidence type="ECO:0000313" key="4">
    <source>
        <dbReference type="Proteomes" id="UP000007076"/>
    </source>
</evidence>
<feature type="domain" description="Lantibiotic dehydratase N-terminal" evidence="1">
    <location>
        <begin position="2"/>
        <end position="180"/>
    </location>
</feature>
<dbReference type="eggNOG" id="ENOG502Z81U">
    <property type="taxonomic scope" value="Bacteria"/>
</dbReference>